<dbReference type="PANTHER" id="PTHR35908:SF1">
    <property type="entry name" value="CONSERVED PROTEIN"/>
    <property type="match status" value="1"/>
</dbReference>
<gene>
    <name evidence="2" type="ORF">SAMN05444695_101650</name>
</gene>
<proteinExistence type="predicted"/>
<dbReference type="Proteomes" id="UP000183263">
    <property type="component" value="Unassembled WGS sequence"/>
</dbReference>
<dbReference type="CDD" id="cd06587">
    <property type="entry name" value="VOC"/>
    <property type="match status" value="1"/>
</dbReference>
<evidence type="ECO:0000259" key="1">
    <source>
        <dbReference type="PROSITE" id="PS51819"/>
    </source>
</evidence>
<dbReference type="PANTHER" id="PTHR35908">
    <property type="entry name" value="HYPOTHETICAL FUSION PROTEIN"/>
    <property type="match status" value="1"/>
</dbReference>
<dbReference type="InterPro" id="IPR029068">
    <property type="entry name" value="Glyas_Bleomycin-R_OHBP_Dase"/>
</dbReference>
<feature type="domain" description="VOC" evidence="1">
    <location>
        <begin position="24"/>
        <end position="135"/>
    </location>
</feature>
<dbReference type="InterPro" id="IPR041581">
    <property type="entry name" value="Glyoxalase_6"/>
</dbReference>
<evidence type="ECO:0000313" key="2">
    <source>
        <dbReference type="EMBL" id="SDH28176.1"/>
    </source>
</evidence>
<protein>
    <recommendedName>
        <fullName evidence="1">VOC domain-containing protein</fullName>
    </recommendedName>
</protein>
<dbReference type="PROSITE" id="PS51819">
    <property type="entry name" value="VOC"/>
    <property type="match status" value="1"/>
</dbReference>
<dbReference type="InterPro" id="IPR037523">
    <property type="entry name" value="VOC_core"/>
</dbReference>
<reference evidence="2 3" key="1">
    <citation type="submission" date="2016-10" db="EMBL/GenBank/DDBJ databases">
        <authorList>
            <person name="de Groot N.N."/>
        </authorList>
    </citation>
    <scope>NUCLEOTIDE SEQUENCE [LARGE SCALE GENOMIC DNA]</scope>
    <source>
        <strain evidence="2 3">DSM 44892</strain>
    </source>
</reference>
<evidence type="ECO:0000313" key="3">
    <source>
        <dbReference type="Proteomes" id="UP000183263"/>
    </source>
</evidence>
<keyword evidence="3" id="KW-1185">Reference proteome</keyword>
<sequence>MTPSGATPGRAVGPAAYRAGMMLALEMITVDSDDPGPLARWWAEQTGGEVLEENDGWFHVVSVPGWQARLTFQKVGDPTPGKNRIHLDLSTPDLDAEVARLLAAGASEHERHEMGGFRWVTLADPGGNRFCVSGPPPDQES</sequence>
<name>A0A1G8B4S0_9NOCA</name>
<dbReference type="SUPFAM" id="SSF54593">
    <property type="entry name" value="Glyoxalase/Bleomycin resistance protein/Dihydroxybiphenyl dioxygenase"/>
    <property type="match status" value="1"/>
</dbReference>
<accession>A0A1G8B4S0</accession>
<dbReference type="Gene3D" id="3.10.180.10">
    <property type="entry name" value="2,3-Dihydroxybiphenyl 1,2-Dioxygenase, domain 1"/>
    <property type="match status" value="1"/>
</dbReference>
<dbReference type="EMBL" id="FNDN01000001">
    <property type="protein sequence ID" value="SDH28176.1"/>
    <property type="molecule type" value="Genomic_DNA"/>
</dbReference>
<organism evidence="2 3">
    <name type="scientific">Rhodococcus triatomae</name>
    <dbReference type="NCBI Taxonomy" id="300028"/>
    <lineage>
        <taxon>Bacteria</taxon>
        <taxon>Bacillati</taxon>
        <taxon>Actinomycetota</taxon>
        <taxon>Actinomycetes</taxon>
        <taxon>Mycobacteriales</taxon>
        <taxon>Nocardiaceae</taxon>
        <taxon>Rhodococcus</taxon>
    </lineage>
</organism>
<dbReference type="AlphaFoldDB" id="A0A1G8B4S0"/>
<dbReference type="Pfam" id="PF18029">
    <property type="entry name" value="Glyoxalase_6"/>
    <property type="match status" value="1"/>
</dbReference>